<dbReference type="AlphaFoldDB" id="A0A937KEP4"/>
<evidence type="ECO:0000313" key="2">
    <source>
        <dbReference type="EMBL" id="MBL6447380.1"/>
    </source>
</evidence>
<sequence>MQLFLSNGIEYKLVEVGSPVDTTFGGGAQAVVHEIKIYQRDFEKARNILSAHAEVMMLNVDKTHYLFDFTNEELYDVLLKPDEWSELDHMLSTKILRDRGENISKDLIASLKTQRLADLTEPEASQMGWVYAGYFFSLIGGLLGLLMGWQIWNGTKTLPGGKKVYSYCHSDRKHGRNIFLIGLVIFPVVIISSLLS</sequence>
<feature type="transmembrane region" description="Helical" evidence="1">
    <location>
        <begin position="129"/>
        <end position="152"/>
    </location>
</feature>
<evidence type="ECO:0000313" key="3">
    <source>
        <dbReference type="Proteomes" id="UP000614216"/>
    </source>
</evidence>
<keyword evidence="1" id="KW-0472">Membrane</keyword>
<protein>
    <submittedName>
        <fullName evidence="2">Uncharacterized protein</fullName>
    </submittedName>
</protein>
<keyword evidence="3" id="KW-1185">Reference proteome</keyword>
<dbReference type="Proteomes" id="UP000614216">
    <property type="component" value="Unassembled WGS sequence"/>
</dbReference>
<evidence type="ECO:0000256" key="1">
    <source>
        <dbReference type="SAM" id="Phobius"/>
    </source>
</evidence>
<comment type="caution">
    <text evidence="2">The sequence shown here is derived from an EMBL/GenBank/DDBJ whole genome shotgun (WGS) entry which is preliminary data.</text>
</comment>
<reference evidence="2" key="1">
    <citation type="submission" date="2021-01" db="EMBL/GenBank/DDBJ databases">
        <title>Fulvivirga kasyanovii gen. nov., sp nov., a novel member of the phylum Bacteroidetes isolated from seawater in a mussel farm.</title>
        <authorList>
            <person name="Zhao L.-H."/>
            <person name="Wang Z.-J."/>
        </authorList>
    </citation>
    <scope>NUCLEOTIDE SEQUENCE</scope>
    <source>
        <strain evidence="2">29W222</strain>
    </source>
</reference>
<keyword evidence="1" id="KW-1133">Transmembrane helix</keyword>
<feature type="transmembrane region" description="Helical" evidence="1">
    <location>
        <begin position="178"/>
        <end position="195"/>
    </location>
</feature>
<gene>
    <name evidence="2" type="ORF">JMN32_13760</name>
</gene>
<proteinExistence type="predicted"/>
<dbReference type="EMBL" id="JAEUGD010000043">
    <property type="protein sequence ID" value="MBL6447380.1"/>
    <property type="molecule type" value="Genomic_DNA"/>
</dbReference>
<organism evidence="2 3">
    <name type="scientific">Fulvivirga marina</name>
    <dbReference type="NCBI Taxonomy" id="2494733"/>
    <lineage>
        <taxon>Bacteria</taxon>
        <taxon>Pseudomonadati</taxon>
        <taxon>Bacteroidota</taxon>
        <taxon>Cytophagia</taxon>
        <taxon>Cytophagales</taxon>
        <taxon>Fulvivirgaceae</taxon>
        <taxon>Fulvivirga</taxon>
    </lineage>
</organism>
<name>A0A937KEP4_9BACT</name>
<keyword evidence="1" id="KW-0812">Transmembrane</keyword>
<accession>A0A937KEP4</accession>